<feature type="domain" description="STAS" evidence="1">
    <location>
        <begin position="13"/>
        <end position="105"/>
    </location>
</feature>
<dbReference type="PATRIC" id="fig|106634.4.peg.396"/>
<dbReference type="OrthoDB" id="5297990at2"/>
<reference evidence="2 3" key="1">
    <citation type="submission" date="2015-04" db="EMBL/GenBank/DDBJ databases">
        <title>Complete Sequence for the Genome of the Thioalkalivibrio versutus D301.</title>
        <authorList>
            <person name="Mu T."/>
            <person name="Zhou J."/>
            <person name="Xu X."/>
        </authorList>
    </citation>
    <scope>NUCLEOTIDE SEQUENCE [LARGE SCALE GENOMIC DNA]</scope>
    <source>
        <strain evidence="2 3">D301</strain>
    </source>
</reference>
<dbReference type="Pfam" id="PF13466">
    <property type="entry name" value="STAS_2"/>
    <property type="match status" value="1"/>
</dbReference>
<dbReference type="Proteomes" id="UP000064201">
    <property type="component" value="Chromosome"/>
</dbReference>
<name>A0A0G3FZ31_9GAMM</name>
<evidence type="ECO:0000313" key="2">
    <source>
        <dbReference type="EMBL" id="AKJ94210.1"/>
    </source>
</evidence>
<dbReference type="SUPFAM" id="SSF52091">
    <property type="entry name" value="SpoIIaa-like"/>
    <property type="match status" value="1"/>
</dbReference>
<accession>A0A0G3FZ31</accession>
<dbReference type="InterPro" id="IPR002645">
    <property type="entry name" value="STAS_dom"/>
</dbReference>
<dbReference type="STRING" id="106634.TVD_01950"/>
<gene>
    <name evidence="2" type="ORF">TVD_01950</name>
</gene>
<dbReference type="KEGG" id="tvr:TVD_01950"/>
<dbReference type="RefSeq" id="WP_047250676.1">
    <property type="nucleotide sequence ID" value="NZ_CP011367.1"/>
</dbReference>
<dbReference type="InterPro" id="IPR058548">
    <property type="entry name" value="MlaB-like_STAS"/>
</dbReference>
<dbReference type="InterPro" id="IPR036513">
    <property type="entry name" value="STAS_dom_sf"/>
</dbReference>
<evidence type="ECO:0000313" key="3">
    <source>
        <dbReference type="Proteomes" id="UP000064201"/>
    </source>
</evidence>
<proteinExistence type="predicted"/>
<dbReference type="PROSITE" id="PS50801">
    <property type="entry name" value="STAS"/>
    <property type="match status" value="1"/>
</dbReference>
<keyword evidence="3" id="KW-1185">Reference proteome</keyword>
<dbReference type="CDD" id="cd07043">
    <property type="entry name" value="STAS_anti-anti-sigma_factors"/>
    <property type="match status" value="1"/>
</dbReference>
<dbReference type="Gene3D" id="3.30.750.24">
    <property type="entry name" value="STAS domain"/>
    <property type="match status" value="1"/>
</dbReference>
<dbReference type="AlphaFoldDB" id="A0A0G3FZ31"/>
<organism evidence="2 3">
    <name type="scientific">Thioalkalivibrio versutus</name>
    <dbReference type="NCBI Taxonomy" id="106634"/>
    <lineage>
        <taxon>Bacteria</taxon>
        <taxon>Pseudomonadati</taxon>
        <taxon>Pseudomonadota</taxon>
        <taxon>Gammaproteobacteria</taxon>
        <taxon>Chromatiales</taxon>
        <taxon>Ectothiorhodospiraceae</taxon>
        <taxon>Thioalkalivibrio</taxon>
    </lineage>
</organism>
<protein>
    <submittedName>
        <fullName evidence="2">Anti-sigma-factor antagonist</fullName>
    </submittedName>
</protein>
<evidence type="ECO:0000259" key="1">
    <source>
        <dbReference type="PROSITE" id="PS50801"/>
    </source>
</evidence>
<dbReference type="EMBL" id="CP011367">
    <property type="protein sequence ID" value="AKJ94210.1"/>
    <property type="molecule type" value="Genomic_DNA"/>
</dbReference>
<sequence>MSDAQIRADEGGLVVSGPLTFATVAGLEARARGLAAQLPEHARVNLAQAGRIDSAGVAFLVILWRRAREQGRTLVFEPLPEGLRPLLELYDLESIITDSAARSVA</sequence>